<dbReference type="Proteomes" id="UP000254343">
    <property type="component" value="Unassembled WGS sequence"/>
</dbReference>
<sequence>MTPLRLPLAFILTFALALPAHAITGSRSAPSATIAQSLVTVIGPNGVVCTGAVIAPTVVLTAAHCVTSSASLRLVDYSSQPPRLVTPRKALTHPLYSAQAMAAHRATADIALVQLPAPMPGKTPVALGTPNLPVVPGAMFAIAGIGSSAPGGNDVGTARAASLTVTGKPGTLQIRLTDPLTQNKRAGMGGCTGDSGAPMLENQGGRSVVAGVVSWSTGPNFTNGCGGMTGVTPLTLYKGWVVQTARSWGTTF</sequence>
<dbReference type="SUPFAM" id="SSF50494">
    <property type="entry name" value="Trypsin-like serine proteases"/>
    <property type="match status" value="1"/>
</dbReference>
<dbReference type="GO" id="GO:0004252">
    <property type="term" value="F:serine-type endopeptidase activity"/>
    <property type="evidence" value="ECO:0007669"/>
    <property type="project" value="InterPro"/>
</dbReference>
<keyword evidence="4" id="KW-0645">Protease</keyword>
<evidence type="ECO:0000313" key="4">
    <source>
        <dbReference type="EMBL" id="SUU85467.1"/>
    </source>
</evidence>
<dbReference type="PROSITE" id="PS50240">
    <property type="entry name" value="TRYPSIN_DOM"/>
    <property type="match status" value="1"/>
</dbReference>
<dbReference type="PANTHER" id="PTHR24253">
    <property type="entry name" value="TRANSMEMBRANE PROTEASE SERINE"/>
    <property type="match status" value="1"/>
</dbReference>
<feature type="chain" id="PRO_5016599037" evidence="2">
    <location>
        <begin position="23"/>
        <end position="252"/>
    </location>
</feature>
<proteinExistence type="predicted"/>
<dbReference type="Gene3D" id="2.40.10.10">
    <property type="entry name" value="Trypsin-like serine proteases"/>
    <property type="match status" value="1"/>
</dbReference>
<dbReference type="InterPro" id="IPR009003">
    <property type="entry name" value="Peptidase_S1_PA"/>
</dbReference>
<keyword evidence="4" id="KW-0378">Hydrolase</keyword>
<dbReference type="EC" id="3.4.21.-" evidence="4"/>
<dbReference type="OrthoDB" id="267336at2"/>
<name>A0A380WBF9_AFIFE</name>
<evidence type="ECO:0000313" key="5">
    <source>
        <dbReference type="Proteomes" id="UP000254343"/>
    </source>
</evidence>
<evidence type="ECO:0000256" key="1">
    <source>
        <dbReference type="ARBA" id="ARBA00023157"/>
    </source>
</evidence>
<dbReference type="EMBL" id="UIGB01000001">
    <property type="protein sequence ID" value="SUU85467.1"/>
    <property type="molecule type" value="Genomic_DNA"/>
</dbReference>
<keyword evidence="2" id="KW-0732">Signal</keyword>
<dbReference type="Pfam" id="PF00089">
    <property type="entry name" value="Trypsin"/>
    <property type="match status" value="1"/>
</dbReference>
<dbReference type="InterPro" id="IPR001314">
    <property type="entry name" value="Peptidase_S1A"/>
</dbReference>
<dbReference type="AlphaFoldDB" id="A0A380WBF9"/>
<protein>
    <submittedName>
        <fullName evidence="4">Trypsin-like protease</fullName>
        <ecNumber evidence="4">3.4.21.-</ecNumber>
    </submittedName>
</protein>
<evidence type="ECO:0000259" key="3">
    <source>
        <dbReference type="PROSITE" id="PS50240"/>
    </source>
</evidence>
<accession>A0A380WBF9</accession>
<dbReference type="InterPro" id="IPR043504">
    <property type="entry name" value="Peptidase_S1_PA_chymotrypsin"/>
</dbReference>
<feature type="domain" description="Peptidase S1" evidence="3">
    <location>
        <begin position="22"/>
        <end position="246"/>
    </location>
</feature>
<dbReference type="PANTHER" id="PTHR24253:SF153">
    <property type="entry name" value="SERINE PROTEASE HEPSIN"/>
    <property type="match status" value="1"/>
</dbReference>
<gene>
    <name evidence="4" type="primary">tlp</name>
    <name evidence="4" type="ORF">NCTC12722_02679</name>
</gene>
<dbReference type="SMART" id="SM00020">
    <property type="entry name" value="Tryp_SPc"/>
    <property type="match status" value="1"/>
</dbReference>
<dbReference type="PROSITE" id="PS00134">
    <property type="entry name" value="TRYPSIN_HIS"/>
    <property type="match status" value="1"/>
</dbReference>
<evidence type="ECO:0000256" key="2">
    <source>
        <dbReference type="SAM" id="SignalP"/>
    </source>
</evidence>
<keyword evidence="1" id="KW-1015">Disulfide bond</keyword>
<reference evidence="4 5" key="1">
    <citation type="submission" date="2018-06" db="EMBL/GenBank/DDBJ databases">
        <authorList>
            <consortium name="Pathogen Informatics"/>
            <person name="Doyle S."/>
        </authorList>
    </citation>
    <scope>NUCLEOTIDE SEQUENCE [LARGE SCALE GENOMIC DNA]</scope>
    <source>
        <strain evidence="4 5">NCTC12722</strain>
    </source>
</reference>
<organism evidence="4 5">
    <name type="scientific">Afipia felis</name>
    <name type="common">Cat scratch disease bacillus</name>
    <dbReference type="NCBI Taxonomy" id="1035"/>
    <lineage>
        <taxon>Bacteria</taxon>
        <taxon>Pseudomonadati</taxon>
        <taxon>Pseudomonadota</taxon>
        <taxon>Alphaproteobacteria</taxon>
        <taxon>Hyphomicrobiales</taxon>
        <taxon>Nitrobacteraceae</taxon>
        <taxon>Afipia</taxon>
    </lineage>
</organism>
<dbReference type="InterPro" id="IPR001254">
    <property type="entry name" value="Trypsin_dom"/>
</dbReference>
<dbReference type="GO" id="GO:0006508">
    <property type="term" value="P:proteolysis"/>
    <property type="evidence" value="ECO:0007669"/>
    <property type="project" value="UniProtKB-KW"/>
</dbReference>
<dbReference type="InterPro" id="IPR018114">
    <property type="entry name" value="TRYPSIN_HIS"/>
</dbReference>
<dbReference type="RefSeq" id="WP_002716293.1">
    <property type="nucleotide sequence ID" value="NZ_UFSI01000001.1"/>
</dbReference>
<feature type="signal peptide" evidence="2">
    <location>
        <begin position="1"/>
        <end position="22"/>
    </location>
</feature>
<dbReference type="PRINTS" id="PR00722">
    <property type="entry name" value="CHYMOTRYPSIN"/>
</dbReference>